<dbReference type="InterPro" id="IPR031468">
    <property type="entry name" value="SMP_LBD"/>
</dbReference>
<evidence type="ECO:0000259" key="14">
    <source>
        <dbReference type="PROSITE" id="PS51847"/>
    </source>
</evidence>
<dbReference type="EMBL" id="NAJP01000062">
    <property type="protein sequence ID" value="TKA36244.1"/>
    <property type="molecule type" value="Genomic_DNA"/>
</dbReference>
<feature type="compositionally biased region" description="Polar residues" evidence="11">
    <location>
        <begin position="1511"/>
        <end position="1523"/>
    </location>
</feature>
<dbReference type="InterPro" id="IPR056910">
    <property type="entry name" value="TCB1-3_C2"/>
</dbReference>
<sequence length="1523" mass="164119">MLEGTAGGASELKQQVALEAAADPNSSVTVGQAEDTLLAQSKAGGAAAFQLDPDATPEEKAAQLKAATQSIRPHRKHQVAALVTDQDDGETAGYDLPPPSKAGAIPITKDADGNVNKEELGEYSKVGWAPRFGNPWETEEQGSLLDHATFLEGQLDDKFFGEWFHNAAAIIFACLASWTIAALGGGLGWVFLVMAACGTYYRTSLRRVRRNFRDDVHRELAKDKLDTNTESLEWINSFLVKFWPIYAPVICQTVILSVDQVLSTTTPPFLDSLKMKFFTLGTKPPRMEHVKTYPKAEDDTVLMDWKFSFTPNDTEDMTAKQVKNKVNPKVVLEVRVGKAMLSTGLDIIVEDMACSGLMRVKMKLQLPFPHIDRVEICFLERPTFDYVCKPIGGDMLGFDMNFVPGLQGFIQEQIHANLAPMMYAPNVFPIEIAKMLAGNPVDQAIGVLQVTFHGAQGLKNPDKFSGTPDPYATLSINNREVLGKTKTVEGNASPRWNETVNIILTSLREPLTIHVWDYNEVRKDKDLGVCTFDLEQLAKVTEHENAQLEVIASGRPRGIVQADIRFFPVLEGHKLADGTVEAAPESSTGIVKFTVDQAKDLDGTKSLGAAINPYAVLLLNGKKVTTSKKLNHTNNPIWPDATKEMLITDRKSAKLGVVIKDSKDLAADVVLGTYQIKLDDLLELSTKGQEWYAMAGAKSGRAKLTLQWKPVALKGGMGGSGGYITPIGVMRFHFQSGRDLKNLDTMGKSDPYVRVCLSGIQKARTVTWKNNLNPDWDEIFYVPVHSTREKLVIEVMDEENTGKDRTMGQLEIAAAEYVKLGEDGQYLIHDSKNKILNGQVRMGAAPPKGTVSYTVAFYPCLNVADPEDEEREAEEKKQSAASAPETLVDGQAPTHARSDTAGTINTLTSVKSATSGEVAMQKVLAAGEHEQTETDEVKEAVVPKIHIGLEDLTKYESGLLIFKILDGQLAHPGTYLEVVMDDSLFPAYSSGKAKSQHYNFNETGDTMIRELDLSRITLRLVSNLDKKGEDDLPIKAKVTGQTLDTLKHCLYKPQQITLRDTQGRESKITVSMRFLPVQMKLDPSESFNNAGNVRVEVVNATELPSADRNGYSDPYCKFVLNGKEVYKTKTQKKTLNPAWNEVFDIPVRSRTGAHFEVDVYDWDFGEKADFLGKAQIPLDALQPFENKQVQLPLDGKSGTVFLKMVFKPDYVVRSRQGSSTFSGTFSSAPGKVITAPVKGVGKGAAFVGGGVTKGAGFLGNTFKRRTTSQQMIPQEAAEVNGGAPDARDVSSGGMDSPSSPVGNAVANGHASQVSVDGYGGKDLPATPTHQRVRSSGGAALMGAGGGGGGGGAGSGEAGTASITVVSASGFEGDPKLEVHILHETAKGTKEVMKTEHVKAKAGAAAYEHASKSVACAADSTFHVQVKDHKTFGSDLLGEATFSIAEGAKGGQQEVRVGSSGVVVLRTGWQAADAVSVMGSTMGGAGGLLGAGAANGESPASAGRKGLGRFMSSRNQRSVTPSSG</sequence>
<dbReference type="GO" id="GO:0061817">
    <property type="term" value="P:endoplasmic reticulum-plasma membrane tethering"/>
    <property type="evidence" value="ECO:0007669"/>
    <property type="project" value="InterPro"/>
</dbReference>
<comment type="caution">
    <text evidence="15">The sequence shown here is derived from an EMBL/GenBank/DDBJ whole genome shotgun (WGS) entry which is preliminary data.</text>
</comment>
<evidence type="ECO:0000256" key="7">
    <source>
        <dbReference type="ARBA" id="ARBA00022989"/>
    </source>
</evidence>
<keyword evidence="5" id="KW-0677">Repeat</keyword>
<gene>
    <name evidence="15" type="ORF">B0A54_12874</name>
</gene>
<keyword evidence="2" id="KW-0813">Transport</keyword>
<protein>
    <recommendedName>
        <fullName evidence="17">Tricalbin</fullName>
    </recommendedName>
</protein>
<evidence type="ECO:0000256" key="12">
    <source>
        <dbReference type="SAM" id="Phobius"/>
    </source>
</evidence>
<name>A0A4U0UKR7_9PEZI</name>
<dbReference type="GO" id="GO:0006869">
    <property type="term" value="P:lipid transport"/>
    <property type="evidence" value="ECO:0007669"/>
    <property type="project" value="UniProtKB-KW"/>
</dbReference>
<evidence type="ECO:0000256" key="3">
    <source>
        <dbReference type="ARBA" id="ARBA00022553"/>
    </source>
</evidence>
<feature type="region of interest" description="Disordered" evidence="11">
    <location>
        <begin position="1326"/>
        <end position="1354"/>
    </location>
</feature>
<dbReference type="PANTHER" id="PTHR46980:SF2">
    <property type="entry name" value="TRICALBIN-1-RELATED"/>
    <property type="match status" value="1"/>
</dbReference>
<organism evidence="15 16">
    <name type="scientific">Friedmanniomyces endolithicus</name>
    <dbReference type="NCBI Taxonomy" id="329885"/>
    <lineage>
        <taxon>Eukaryota</taxon>
        <taxon>Fungi</taxon>
        <taxon>Dikarya</taxon>
        <taxon>Ascomycota</taxon>
        <taxon>Pezizomycotina</taxon>
        <taxon>Dothideomycetes</taxon>
        <taxon>Dothideomycetidae</taxon>
        <taxon>Mycosphaerellales</taxon>
        <taxon>Teratosphaeriaceae</taxon>
        <taxon>Friedmanniomyces</taxon>
    </lineage>
</organism>
<feature type="region of interest" description="Disordered" evidence="11">
    <location>
        <begin position="866"/>
        <end position="902"/>
    </location>
</feature>
<dbReference type="PANTHER" id="PTHR46980">
    <property type="entry name" value="TRICALBIN-1-RELATED"/>
    <property type="match status" value="1"/>
</dbReference>
<feature type="compositionally biased region" description="Gly residues" evidence="11">
    <location>
        <begin position="1342"/>
        <end position="1354"/>
    </location>
</feature>
<evidence type="ECO:0000256" key="9">
    <source>
        <dbReference type="ARBA" id="ARBA00023121"/>
    </source>
</evidence>
<proteinExistence type="predicted"/>
<keyword evidence="3" id="KW-0597">Phosphoprotein</keyword>
<feature type="region of interest" description="Disordered" evidence="11">
    <location>
        <begin position="51"/>
        <end position="70"/>
    </location>
</feature>
<dbReference type="CDD" id="cd04040">
    <property type="entry name" value="C2D_Tricalbin-like"/>
    <property type="match status" value="1"/>
</dbReference>
<dbReference type="InterPro" id="IPR037765">
    <property type="entry name" value="C2B_Tricalbin"/>
</dbReference>
<keyword evidence="10 12" id="KW-0472">Membrane</keyword>
<dbReference type="PRINTS" id="PR00360">
    <property type="entry name" value="C2DOMAIN"/>
</dbReference>
<dbReference type="GO" id="GO:0005789">
    <property type="term" value="C:endoplasmic reticulum membrane"/>
    <property type="evidence" value="ECO:0007669"/>
    <property type="project" value="UniProtKB-SubCell"/>
</dbReference>
<evidence type="ECO:0000313" key="16">
    <source>
        <dbReference type="Proteomes" id="UP000310066"/>
    </source>
</evidence>
<reference evidence="15 16" key="1">
    <citation type="submission" date="2017-03" db="EMBL/GenBank/DDBJ databases">
        <title>Genomes of endolithic fungi from Antarctica.</title>
        <authorList>
            <person name="Coleine C."/>
            <person name="Masonjones S."/>
            <person name="Stajich J.E."/>
        </authorList>
    </citation>
    <scope>NUCLEOTIDE SEQUENCE [LARGE SCALE GENOMIC DNA]</scope>
    <source>
        <strain evidence="15 16">CCFEE 5311</strain>
    </source>
</reference>
<accession>A0A4U0UKR7</accession>
<evidence type="ECO:0000256" key="6">
    <source>
        <dbReference type="ARBA" id="ARBA00022824"/>
    </source>
</evidence>
<evidence type="ECO:0000256" key="4">
    <source>
        <dbReference type="ARBA" id="ARBA00022692"/>
    </source>
</evidence>
<evidence type="ECO:0000256" key="2">
    <source>
        <dbReference type="ARBA" id="ARBA00022448"/>
    </source>
</evidence>
<keyword evidence="4 12" id="KW-0812">Transmembrane</keyword>
<dbReference type="GO" id="GO:0071944">
    <property type="term" value="C:cell periphery"/>
    <property type="evidence" value="ECO:0007669"/>
    <property type="project" value="UniProtKB-ARBA"/>
</dbReference>
<feature type="domain" description="C2" evidence="13">
    <location>
        <begin position="576"/>
        <end position="692"/>
    </location>
</feature>
<dbReference type="InterPro" id="IPR037756">
    <property type="entry name" value="C2D_Tricalbin"/>
</dbReference>
<evidence type="ECO:0000259" key="13">
    <source>
        <dbReference type="PROSITE" id="PS50004"/>
    </source>
</evidence>
<feature type="region of interest" description="Disordered" evidence="11">
    <location>
        <begin position="1487"/>
        <end position="1523"/>
    </location>
</feature>
<feature type="domain" description="C2" evidence="13">
    <location>
        <begin position="698"/>
        <end position="829"/>
    </location>
</feature>
<dbReference type="PROSITE" id="PS50004">
    <property type="entry name" value="C2"/>
    <property type="match status" value="4"/>
</dbReference>
<keyword evidence="6" id="KW-0256">Endoplasmic reticulum</keyword>
<feature type="domain" description="C2" evidence="13">
    <location>
        <begin position="1073"/>
        <end position="1193"/>
    </location>
</feature>
<evidence type="ECO:0000256" key="10">
    <source>
        <dbReference type="ARBA" id="ARBA00023136"/>
    </source>
</evidence>
<comment type="subcellular location">
    <subcellularLocation>
        <location evidence="1">Endoplasmic reticulum membrane</location>
    </subcellularLocation>
</comment>
<dbReference type="InterPro" id="IPR035892">
    <property type="entry name" value="C2_domain_sf"/>
</dbReference>
<keyword evidence="7 12" id="KW-1133">Transmembrane helix</keyword>
<dbReference type="STRING" id="329885.A0A4U0UKR7"/>
<evidence type="ECO:0000256" key="5">
    <source>
        <dbReference type="ARBA" id="ARBA00022737"/>
    </source>
</evidence>
<dbReference type="PIRSF" id="PIRSF037232">
    <property type="entry name" value="Tricalbin"/>
    <property type="match status" value="1"/>
</dbReference>
<dbReference type="InterPro" id="IPR052455">
    <property type="entry name" value="Tricalbin_domain"/>
</dbReference>
<dbReference type="CDD" id="cd04044">
    <property type="entry name" value="C2A_Tricalbin-like"/>
    <property type="match status" value="1"/>
</dbReference>
<dbReference type="GO" id="GO:0008289">
    <property type="term" value="F:lipid binding"/>
    <property type="evidence" value="ECO:0007669"/>
    <property type="project" value="UniProtKB-KW"/>
</dbReference>
<keyword evidence="8" id="KW-0445">Lipid transport</keyword>
<dbReference type="InterPro" id="IPR037762">
    <property type="entry name" value="C2C_Tricalbin"/>
</dbReference>
<feature type="domain" description="C2" evidence="13">
    <location>
        <begin position="428"/>
        <end position="547"/>
    </location>
</feature>
<dbReference type="Proteomes" id="UP000310066">
    <property type="component" value="Unassembled WGS sequence"/>
</dbReference>
<keyword evidence="9" id="KW-0446">Lipid-binding</keyword>
<evidence type="ECO:0000256" key="11">
    <source>
        <dbReference type="SAM" id="MobiDB-lite"/>
    </source>
</evidence>
<dbReference type="InterPro" id="IPR000008">
    <property type="entry name" value="C2_dom"/>
</dbReference>
<dbReference type="CDD" id="cd04052">
    <property type="entry name" value="C2B_Tricalbin-like"/>
    <property type="match status" value="1"/>
</dbReference>
<feature type="transmembrane region" description="Helical" evidence="12">
    <location>
        <begin position="168"/>
        <end position="201"/>
    </location>
</feature>
<feature type="domain" description="SMP-LTD" evidence="14">
    <location>
        <begin position="228"/>
        <end position="433"/>
    </location>
</feature>
<feature type="region of interest" description="Disordered" evidence="11">
    <location>
        <begin position="87"/>
        <end position="109"/>
    </location>
</feature>
<dbReference type="Pfam" id="PF24920">
    <property type="entry name" value="C2_TCB1"/>
    <property type="match status" value="1"/>
</dbReference>
<dbReference type="OrthoDB" id="1029639at2759"/>
<dbReference type="PROSITE" id="PS51847">
    <property type="entry name" value="SMP"/>
    <property type="match status" value="1"/>
</dbReference>
<dbReference type="InterPro" id="IPR017147">
    <property type="entry name" value="Tricalbin"/>
</dbReference>
<dbReference type="Pfam" id="PF00168">
    <property type="entry name" value="C2"/>
    <property type="match status" value="5"/>
</dbReference>
<evidence type="ECO:0000313" key="15">
    <source>
        <dbReference type="EMBL" id="TKA36244.1"/>
    </source>
</evidence>
<evidence type="ECO:0000256" key="8">
    <source>
        <dbReference type="ARBA" id="ARBA00023055"/>
    </source>
</evidence>
<dbReference type="CDD" id="cd04045">
    <property type="entry name" value="C2C_Tricalbin-like"/>
    <property type="match status" value="1"/>
</dbReference>
<dbReference type="Gene3D" id="2.60.40.150">
    <property type="entry name" value="C2 domain"/>
    <property type="match status" value="4"/>
</dbReference>
<dbReference type="SUPFAM" id="SSF49562">
    <property type="entry name" value="C2 domain (Calcium/lipid-binding domain, CaLB)"/>
    <property type="match status" value="4"/>
</dbReference>
<evidence type="ECO:0000256" key="1">
    <source>
        <dbReference type="ARBA" id="ARBA00004586"/>
    </source>
</evidence>
<feature type="region of interest" description="Disordered" evidence="11">
    <location>
        <begin position="1278"/>
        <end position="1300"/>
    </location>
</feature>
<dbReference type="InterPro" id="IPR037761">
    <property type="entry name" value="C2A_Tricalbin"/>
</dbReference>
<dbReference type="CDD" id="cd21678">
    <property type="entry name" value="SMP_TCB"/>
    <property type="match status" value="1"/>
</dbReference>
<dbReference type="Pfam" id="PF25669">
    <property type="entry name" value="SMP_MUG190-like"/>
    <property type="match status" value="1"/>
</dbReference>
<evidence type="ECO:0008006" key="17">
    <source>
        <dbReference type="Google" id="ProtNLM"/>
    </source>
</evidence>
<dbReference type="SMART" id="SM00239">
    <property type="entry name" value="C2"/>
    <property type="match status" value="5"/>
</dbReference>